<dbReference type="EMBL" id="BPLR01002667">
    <property type="protein sequence ID" value="GIX76518.1"/>
    <property type="molecule type" value="Genomic_DNA"/>
</dbReference>
<protein>
    <submittedName>
        <fullName evidence="1">Uncharacterized protein</fullName>
    </submittedName>
</protein>
<reference evidence="1 2" key="1">
    <citation type="submission" date="2021-06" db="EMBL/GenBank/DDBJ databases">
        <title>Caerostris extrusa draft genome.</title>
        <authorList>
            <person name="Kono N."/>
            <person name="Arakawa K."/>
        </authorList>
    </citation>
    <scope>NUCLEOTIDE SEQUENCE [LARGE SCALE GENOMIC DNA]</scope>
</reference>
<name>A0AAV4MXR8_CAEEX</name>
<dbReference type="Proteomes" id="UP001054945">
    <property type="component" value="Unassembled WGS sequence"/>
</dbReference>
<gene>
    <name evidence="1" type="ORF">CEXT_173371</name>
</gene>
<proteinExistence type="predicted"/>
<keyword evidence="2" id="KW-1185">Reference proteome</keyword>
<evidence type="ECO:0000313" key="2">
    <source>
        <dbReference type="Proteomes" id="UP001054945"/>
    </source>
</evidence>
<comment type="caution">
    <text evidence="1">The sequence shown here is derived from an EMBL/GenBank/DDBJ whole genome shotgun (WGS) entry which is preliminary data.</text>
</comment>
<evidence type="ECO:0000313" key="1">
    <source>
        <dbReference type="EMBL" id="GIX76518.1"/>
    </source>
</evidence>
<dbReference type="AlphaFoldDB" id="A0AAV4MXR8"/>
<organism evidence="1 2">
    <name type="scientific">Caerostris extrusa</name>
    <name type="common">Bark spider</name>
    <name type="synonym">Caerostris bankana</name>
    <dbReference type="NCBI Taxonomy" id="172846"/>
    <lineage>
        <taxon>Eukaryota</taxon>
        <taxon>Metazoa</taxon>
        <taxon>Ecdysozoa</taxon>
        <taxon>Arthropoda</taxon>
        <taxon>Chelicerata</taxon>
        <taxon>Arachnida</taxon>
        <taxon>Araneae</taxon>
        <taxon>Araneomorphae</taxon>
        <taxon>Entelegynae</taxon>
        <taxon>Araneoidea</taxon>
        <taxon>Araneidae</taxon>
        <taxon>Caerostris</taxon>
    </lineage>
</organism>
<accession>A0AAV4MXR8</accession>
<sequence>MTFCRQGMTTGTKDTLANFRITISVPAVGMSYPFGRIRIQMLHLHIHRGVQHLLSKYCDDQPLFPQLNIAFLSHPIQLLCNKILIVSSTNQEPCTV</sequence>